<evidence type="ECO:0000313" key="2">
    <source>
        <dbReference type="EMBL" id="EFL50609.1"/>
    </source>
</evidence>
<dbReference type="EMBL" id="AECZ01000018">
    <property type="protein sequence ID" value="EFL50609.1"/>
    <property type="molecule type" value="Genomic_DNA"/>
</dbReference>
<sequence>MRALFLDPAARELEAAVAYYNDECPGLGFEFAAAVKETLARILANPDAWQMLSARTRRCRVARFPYGLIYQKRTDCILVVAVMHLRRHPDHWKDRASPDPR</sequence>
<organism evidence="2 3">
    <name type="scientific">Solidesulfovibrio fructosivorans JJ]</name>
    <dbReference type="NCBI Taxonomy" id="596151"/>
    <lineage>
        <taxon>Bacteria</taxon>
        <taxon>Pseudomonadati</taxon>
        <taxon>Thermodesulfobacteriota</taxon>
        <taxon>Desulfovibrionia</taxon>
        <taxon>Desulfovibrionales</taxon>
        <taxon>Desulfovibrionaceae</taxon>
        <taxon>Solidesulfovibrio</taxon>
    </lineage>
</organism>
<evidence type="ECO:0000256" key="1">
    <source>
        <dbReference type="ARBA" id="ARBA00022649"/>
    </source>
</evidence>
<reference evidence="2 3" key="1">
    <citation type="submission" date="2010-08" db="EMBL/GenBank/DDBJ databases">
        <title>The draft genome of Desulfovibrio fructosovorans JJ.</title>
        <authorList>
            <consortium name="US DOE Joint Genome Institute (JGI-PGF)"/>
            <person name="Lucas S."/>
            <person name="Copeland A."/>
            <person name="Lapidus A."/>
            <person name="Cheng J.-F."/>
            <person name="Bruce D."/>
            <person name="Goodwin L."/>
            <person name="Pitluck S."/>
            <person name="Land M.L."/>
            <person name="Hauser L."/>
            <person name="Chang Y.-J."/>
            <person name="Jeffries C."/>
            <person name="Wall J.D."/>
            <person name="Stahl D.A."/>
            <person name="Arkin A.P."/>
            <person name="Dehal P."/>
            <person name="Stolyar S.M."/>
            <person name="Hazen T.C."/>
            <person name="Woyke T.J."/>
        </authorList>
    </citation>
    <scope>NUCLEOTIDE SEQUENCE [LARGE SCALE GENOMIC DNA]</scope>
    <source>
        <strain evidence="2 3">JJ</strain>
    </source>
</reference>
<keyword evidence="3" id="KW-1185">Reference proteome</keyword>
<name>E1JYM5_SOLFR</name>
<evidence type="ECO:0000313" key="3">
    <source>
        <dbReference type="Proteomes" id="UP000006250"/>
    </source>
</evidence>
<dbReference type="Gene3D" id="3.30.2310.20">
    <property type="entry name" value="RelE-like"/>
    <property type="match status" value="1"/>
</dbReference>
<protein>
    <submittedName>
        <fullName evidence="2">Plasmid stabilization system</fullName>
    </submittedName>
</protein>
<proteinExistence type="predicted"/>
<accession>E1JYM5</accession>
<dbReference type="InterPro" id="IPR007712">
    <property type="entry name" value="RelE/ParE_toxin"/>
</dbReference>
<dbReference type="AlphaFoldDB" id="E1JYM5"/>
<dbReference type="Proteomes" id="UP000006250">
    <property type="component" value="Unassembled WGS sequence"/>
</dbReference>
<dbReference type="STRING" id="596151.DesfrDRAFT_2724"/>
<dbReference type="InterPro" id="IPR035093">
    <property type="entry name" value="RelE/ParE_toxin_dom_sf"/>
</dbReference>
<comment type="caution">
    <text evidence="2">The sequence shown here is derived from an EMBL/GenBank/DDBJ whole genome shotgun (WGS) entry which is preliminary data.</text>
</comment>
<keyword evidence="1" id="KW-1277">Toxin-antitoxin system</keyword>
<dbReference type="eggNOG" id="COG3668">
    <property type="taxonomic scope" value="Bacteria"/>
</dbReference>
<gene>
    <name evidence="2" type="ORF">DesfrDRAFT_2724</name>
</gene>
<dbReference type="Pfam" id="PF05016">
    <property type="entry name" value="ParE_toxin"/>
    <property type="match status" value="1"/>
</dbReference>
<dbReference type="RefSeq" id="WP_005994723.1">
    <property type="nucleotide sequence ID" value="NZ_AECZ01000018.1"/>
</dbReference>
<dbReference type="OrthoDB" id="278204at2"/>